<keyword evidence="2" id="KW-0964">Secreted</keyword>
<evidence type="ECO:0000256" key="4">
    <source>
        <dbReference type="SAM" id="MobiDB-lite"/>
    </source>
</evidence>
<gene>
    <name evidence="5" type="ORF">J0A66_20700</name>
</gene>
<dbReference type="GO" id="GO:0005576">
    <property type="term" value="C:extracellular region"/>
    <property type="evidence" value="ECO:0007669"/>
    <property type="project" value="UniProtKB-SubCell"/>
</dbReference>
<feature type="compositionally biased region" description="Polar residues" evidence="4">
    <location>
        <begin position="1926"/>
        <end position="1935"/>
    </location>
</feature>
<dbReference type="InterPro" id="IPR003284">
    <property type="entry name" value="Sal_SpvB"/>
</dbReference>
<dbReference type="Gene3D" id="2.180.10.10">
    <property type="entry name" value="RHS repeat-associated core"/>
    <property type="match status" value="2"/>
</dbReference>
<sequence>MPIVIPPGRAGMQPQVTLSYSSRGGNDIAGVGFSLSAGGSLSRCPPTMDQDEFASGIQYDLSIDKLCLNGQRLIAVSGTYGASGAEYRTELGSMARVIQLGGSINSLSAYFKVHLPNNNIQYYGQSAKVRADGKLVPISWLLDKEINPAGNQIDYSYSNVGAGELLLQQINYTGDANNTGDREVRFAYESRPDVRTQFIAGGKTRQTRRLKTISTWYAGNKIRQYSLVYQSSSASNRSLLISINECGQYGAEICRKPTIFDWSDSQIKVDLQLLTTSSGDELLPTDGEIIPDIRSTGAAGDINGDGVRDWPTYFVNAEGGSDGANSYQSNSCRRSSFLGQQICVNADFDLDGRTDIWWVESGFLKVGLTDFPSQVITPVNTNVSMKWDTFREDRLVHAADYNGDGWPDLVVETKLKSGSGSITSGRVGLYLHSTNPYYPYPSEQEMVNIGPDEDLQYLGDMDGNGLPDLAVARQDPHESTATLKRLLLTHIDGSLPTFVEKDLNFGGFGQFGDFSMLLDVNGDGLPDWLGWMANGLSEDDGGGGEIPRPPPGDIMSGDTNAEKLTAEYEAYEQQLAENNGYLMVKLNNGNGEFSAPIDLGAAATLPKRTVQTPISTPQEPDYKVLPKFSTAFKVADLNGDGVDELLFPGDGQILASGCIDFRYYPIGSGGDWEWTTRCGAQHYGTYFREDGTRAAMSTDWDTNVYRYKAMHFIELSDGSIKAQIEQTDMIGTANNSFLMDGFGKGLPDLVFAYGCKTPTGCSVTPISGSPMAGKTLNKVYISRNLGSSELAAPGNDDYQAIDMLVQVQDGAGKVSQWSYHPLTTGQIPNYYQMPRDVVDSEHFNFASSMYAVSRFEQSNGVGSTNKYRYHYTDATYNFKGRGFRGFTGITVFDDVNNTQTETAFRVKFPFTSQITSQKVFRQGDPNPIRELNNIWYANTGHNSRWPGTFAIYNHKAEEIRYDVQTSGSATTVTTTPISTRTVTVQGGDVDDFGNVLIQTEVIDDTTMTLTKVVETDFSLASETWPRRWENKTLTSSPVVYKGAQPSPASSTNVQKVTTTAVTWNSTFRLPDTQTTTGDGSSLLTTYVYNNYGLPKKLTRSGTAYSGSAMTAATQNRVTEIYYSNNGNTVAEDGYFPYQTNTQVGNGKLLSTYQKTDPALGQPTEQTDISNVVTTTKYDQLGRPKQVDVTGQPTQYISYQTATTNGAVMKVVSQQAGAPKAEEYKDLLGRTVHTRVEGFNSSTWIKQDISYDARGLKTYETNPYTSTVKGVTTYSGHDVLGRVTQKVTNGTYADLTTQYSYSGLTTNISTTAEVGSDLDMSRTYNSLEQLVETIDANGMATQYLYDAGGNPILIQDVKDNRITAKYDALGRKAWVNDPNQGQTQFTYNDFGELEKELDANSKAIFYDMDHLGRVTQRIADGSTATFAWDANSGINVTCKNGLLCRESENGITKVISYNWAGQPTHTTLTVDGNTYITETQYDGNYGRPKAMNYPNGLQVAYDYNARGYLTREYNAASNYTYREVTAQDAFGNITAALIGDGNETGTYNYSAKTGQMLSSEVISNGITVQSLVYSSYDSYGNLLTQHNQAEGINSTDNFVYDELQRLVSAATTGSGFDFSVDYGYDAAGNIQYKTDYSTNSASAYQYVSGSNKLSQVALKAGGSVSFGYDNKGNLTHRNGSQEITYNIFNKPVSISRNGSVNFTYGADLARAKQVRTVSGQTTTTYYIGKHYEVDVTATATINKLYISDVAVLELGNSDKKIRFTHRDRLGSATTFTDHNGALVSRRHFDPFGTPRGGDWTQLSTPRLNDGEMRRGFTDHEHLDEAELIHMNGRVYDYKVGRFLSVDPVIQSPGNSQSINPYSYIMNNPMSGTDPTGYSGKPPESCAASRLGSICDKLPPSNGGNGSNLAASNTAKMLNSKHGGGESNGASASQPLTGSDVKETMDMLGEYQKAKQGGGSGLQASFNDKQLGNIADLFKGGNYAGAYSYILGEIQGLNGVDDVTKFWFEKAIEINLNKDTPANTWIRAFTTKGLALDGIIATPEMLQGISDSIAQNVITDVLRSGGVPNFNQLVVADIRVALSNGGQTIGGWGGSSYFWDLPYGPNNETVGQLIRGSSYELNKFRQSYSHAMKTTFRQHGMNAAFDAVKAGRTLGFGNAVKADLACGTCLIEY</sequence>
<dbReference type="Pfam" id="PF03534">
    <property type="entry name" value="SpvB"/>
    <property type="match status" value="1"/>
</dbReference>
<keyword evidence="3" id="KW-0843">Virulence</keyword>
<proteinExistence type="predicted"/>
<dbReference type="EMBL" id="JAFKCV010000023">
    <property type="protein sequence ID" value="MBN7827663.1"/>
    <property type="molecule type" value="Genomic_DNA"/>
</dbReference>
<evidence type="ECO:0000256" key="3">
    <source>
        <dbReference type="ARBA" id="ARBA00023026"/>
    </source>
</evidence>
<comment type="subcellular location">
    <subcellularLocation>
        <location evidence="1">Secreted</location>
    </subcellularLocation>
</comment>
<dbReference type="InterPro" id="IPR050708">
    <property type="entry name" value="T6SS_VgrG/RHS"/>
</dbReference>
<feature type="region of interest" description="Disordered" evidence="4">
    <location>
        <begin position="1915"/>
        <end position="1936"/>
    </location>
</feature>
<reference evidence="5" key="1">
    <citation type="submission" date="2021-03" db="EMBL/GenBank/DDBJ databases">
        <title>novel species isolated from a fishpond in China.</title>
        <authorList>
            <person name="Lu H."/>
            <person name="Cai Z."/>
        </authorList>
    </citation>
    <scope>NUCLEOTIDE SEQUENCE</scope>
    <source>
        <strain evidence="5">JCM 30855</strain>
    </source>
</reference>
<dbReference type="PANTHER" id="PTHR32305">
    <property type="match status" value="1"/>
</dbReference>
<name>A0A939DS41_9ALTE</name>
<protein>
    <recommendedName>
        <fullName evidence="7">Insecticide toxin TcdB middle/N-terminal domain-containing protein</fullName>
    </recommendedName>
</protein>
<evidence type="ECO:0000313" key="5">
    <source>
        <dbReference type="EMBL" id="MBN7827663.1"/>
    </source>
</evidence>
<evidence type="ECO:0008006" key="7">
    <source>
        <dbReference type="Google" id="ProtNLM"/>
    </source>
</evidence>
<evidence type="ECO:0000256" key="2">
    <source>
        <dbReference type="ARBA" id="ARBA00022525"/>
    </source>
</evidence>
<comment type="caution">
    <text evidence="5">The sequence shown here is derived from an EMBL/GenBank/DDBJ whole genome shotgun (WGS) entry which is preliminary data.</text>
</comment>
<dbReference type="NCBIfam" id="TIGR03696">
    <property type="entry name" value="Rhs_assc_core"/>
    <property type="match status" value="1"/>
</dbReference>
<dbReference type="Proteomes" id="UP000664654">
    <property type="component" value="Unassembled WGS sequence"/>
</dbReference>
<evidence type="ECO:0000256" key="1">
    <source>
        <dbReference type="ARBA" id="ARBA00004613"/>
    </source>
</evidence>
<dbReference type="SUPFAM" id="SSF69318">
    <property type="entry name" value="Integrin alpha N-terminal domain"/>
    <property type="match status" value="1"/>
</dbReference>
<dbReference type="Gene3D" id="2.130.10.130">
    <property type="entry name" value="Integrin alpha, N-terminal"/>
    <property type="match status" value="1"/>
</dbReference>
<evidence type="ECO:0000313" key="6">
    <source>
        <dbReference type="Proteomes" id="UP000664654"/>
    </source>
</evidence>
<accession>A0A939DS41</accession>
<organism evidence="5 6">
    <name type="scientific">Bowmanella dokdonensis</name>
    <dbReference type="NCBI Taxonomy" id="751969"/>
    <lineage>
        <taxon>Bacteria</taxon>
        <taxon>Pseudomonadati</taxon>
        <taxon>Pseudomonadota</taxon>
        <taxon>Gammaproteobacteria</taxon>
        <taxon>Alteromonadales</taxon>
        <taxon>Alteromonadaceae</taxon>
        <taxon>Bowmanella</taxon>
    </lineage>
</organism>
<dbReference type="InterPro" id="IPR022385">
    <property type="entry name" value="Rhs_assc_core"/>
</dbReference>
<dbReference type="InterPro" id="IPR028994">
    <property type="entry name" value="Integrin_alpha_N"/>
</dbReference>
<feature type="region of interest" description="Disordered" evidence="4">
    <location>
        <begin position="539"/>
        <end position="558"/>
    </location>
</feature>
<dbReference type="PANTHER" id="PTHR32305:SF15">
    <property type="entry name" value="PROTEIN RHSA-RELATED"/>
    <property type="match status" value="1"/>
</dbReference>
<dbReference type="GO" id="GO:0005737">
    <property type="term" value="C:cytoplasm"/>
    <property type="evidence" value="ECO:0007669"/>
    <property type="project" value="InterPro"/>
</dbReference>
<keyword evidence="6" id="KW-1185">Reference proteome</keyword>